<proteinExistence type="predicted"/>
<evidence type="ECO:0000313" key="2">
    <source>
        <dbReference type="Proteomes" id="UP000193380"/>
    </source>
</evidence>
<dbReference type="Proteomes" id="UP000193380">
    <property type="component" value="Unassembled WGS sequence"/>
</dbReference>
<gene>
    <name evidence="1" type="ORF">GSONMT00075966001</name>
</gene>
<evidence type="ECO:0000313" key="1">
    <source>
        <dbReference type="EMBL" id="CDQ66726.1"/>
    </source>
</evidence>
<dbReference type="AlphaFoldDB" id="A0A060WIE2"/>
<sequence length="106" mass="11729">MTATNADTTHPSICDQIMKDKNCTFEFRKVSVEEVKKLLLSIINDKPPGSDNLDGKLLRIIADFATPICHIFNLSLLESVCPQAWREAKVIPLPKNSKAPFTGSNS</sequence>
<dbReference type="PANTHER" id="PTHR47510:SF3">
    <property type="entry name" value="ENDO_EXONUCLEASE_PHOSPHATASE DOMAIN-CONTAINING PROTEIN"/>
    <property type="match status" value="1"/>
</dbReference>
<protein>
    <recommendedName>
        <fullName evidence="3">RNA-directed DNA polymerase from mobile element jockey</fullName>
    </recommendedName>
</protein>
<dbReference type="PaxDb" id="8022-A0A060WIE2"/>
<reference evidence="1" key="1">
    <citation type="journal article" date="2014" name="Nat. Commun.">
        <title>The rainbow trout genome provides novel insights into evolution after whole-genome duplication in vertebrates.</title>
        <authorList>
            <person name="Berthelot C."/>
            <person name="Brunet F."/>
            <person name="Chalopin D."/>
            <person name="Juanchich A."/>
            <person name="Bernard M."/>
            <person name="Noel B."/>
            <person name="Bento P."/>
            <person name="Da Silva C."/>
            <person name="Labadie K."/>
            <person name="Alberti A."/>
            <person name="Aury J.M."/>
            <person name="Louis A."/>
            <person name="Dehais P."/>
            <person name="Bardou P."/>
            <person name="Montfort J."/>
            <person name="Klopp C."/>
            <person name="Cabau C."/>
            <person name="Gaspin C."/>
            <person name="Thorgaard G.H."/>
            <person name="Boussaha M."/>
            <person name="Quillet E."/>
            <person name="Guyomard R."/>
            <person name="Galiana D."/>
            <person name="Bobe J."/>
            <person name="Volff J.N."/>
            <person name="Genet C."/>
            <person name="Wincker P."/>
            <person name="Jaillon O."/>
            <person name="Roest Crollius H."/>
            <person name="Guiguen Y."/>
        </authorList>
    </citation>
    <scope>NUCLEOTIDE SEQUENCE [LARGE SCALE GENOMIC DNA]</scope>
</reference>
<dbReference type="PANTHER" id="PTHR47510">
    <property type="entry name" value="REVERSE TRANSCRIPTASE DOMAIN-CONTAINING PROTEIN"/>
    <property type="match status" value="1"/>
</dbReference>
<name>A0A060WIE2_ONCMY</name>
<evidence type="ECO:0008006" key="3">
    <source>
        <dbReference type="Google" id="ProtNLM"/>
    </source>
</evidence>
<accession>A0A060WIE2</accession>
<dbReference type="EMBL" id="FR904555">
    <property type="protein sequence ID" value="CDQ66726.1"/>
    <property type="molecule type" value="Genomic_DNA"/>
</dbReference>
<dbReference type="STRING" id="8022.A0A060WIE2"/>
<organism evidence="1 2">
    <name type="scientific">Oncorhynchus mykiss</name>
    <name type="common">Rainbow trout</name>
    <name type="synonym">Salmo gairdneri</name>
    <dbReference type="NCBI Taxonomy" id="8022"/>
    <lineage>
        <taxon>Eukaryota</taxon>
        <taxon>Metazoa</taxon>
        <taxon>Chordata</taxon>
        <taxon>Craniata</taxon>
        <taxon>Vertebrata</taxon>
        <taxon>Euteleostomi</taxon>
        <taxon>Actinopterygii</taxon>
        <taxon>Neopterygii</taxon>
        <taxon>Teleostei</taxon>
        <taxon>Protacanthopterygii</taxon>
        <taxon>Salmoniformes</taxon>
        <taxon>Salmonidae</taxon>
        <taxon>Salmoninae</taxon>
        <taxon>Oncorhynchus</taxon>
    </lineage>
</organism>
<reference evidence="1" key="2">
    <citation type="submission" date="2014-03" db="EMBL/GenBank/DDBJ databases">
        <authorList>
            <person name="Genoscope - CEA"/>
        </authorList>
    </citation>
    <scope>NUCLEOTIDE SEQUENCE</scope>
</reference>